<evidence type="ECO:0000313" key="2">
    <source>
        <dbReference type="EMBL" id="TDQ71037.1"/>
    </source>
</evidence>
<dbReference type="Proteomes" id="UP000294855">
    <property type="component" value="Unassembled WGS sequence"/>
</dbReference>
<organism evidence="2 3">
    <name type="scientific">Methanimicrococcus blatticola</name>
    <dbReference type="NCBI Taxonomy" id="91560"/>
    <lineage>
        <taxon>Archaea</taxon>
        <taxon>Methanobacteriati</taxon>
        <taxon>Methanobacteriota</taxon>
        <taxon>Stenosarchaea group</taxon>
        <taxon>Methanomicrobia</taxon>
        <taxon>Methanosarcinales</taxon>
        <taxon>Methanosarcinaceae</taxon>
        <taxon>Methanimicrococcus</taxon>
    </lineage>
</organism>
<feature type="transmembrane region" description="Helical" evidence="1">
    <location>
        <begin position="619"/>
        <end position="638"/>
    </location>
</feature>
<dbReference type="AlphaFoldDB" id="A0A484F8R4"/>
<dbReference type="EMBL" id="SNYS01000005">
    <property type="protein sequence ID" value="TDQ71037.1"/>
    <property type="molecule type" value="Genomic_DNA"/>
</dbReference>
<comment type="caution">
    <text evidence="2">The sequence shown here is derived from an EMBL/GenBank/DDBJ whole genome shotgun (WGS) entry which is preliminary data.</text>
</comment>
<keyword evidence="1" id="KW-1133">Transmembrane helix</keyword>
<evidence type="ECO:0000313" key="3">
    <source>
        <dbReference type="Proteomes" id="UP000294855"/>
    </source>
</evidence>
<keyword evidence="1" id="KW-0472">Membrane</keyword>
<accession>A0A484F8R4</accession>
<name>A0A484F8R4_9EURY</name>
<protein>
    <submittedName>
        <fullName evidence="2">Uncharacterized protein</fullName>
    </submittedName>
</protein>
<evidence type="ECO:0000256" key="1">
    <source>
        <dbReference type="SAM" id="Phobius"/>
    </source>
</evidence>
<keyword evidence="3" id="KW-1185">Reference proteome</keyword>
<keyword evidence="1" id="KW-0812">Transmembrane</keyword>
<sequence length="642" mass="72232">MKLRVPILVFTLLLLLMSFCAGSSSVSPVFENFFDENNAQILDYNETIYINGDTVTIVNNFDTTSYPVREFNGKGKEKEALNLSKFNSSVDEKNQTTYIQFNVSDFNLGLMTSPGKPSEDFTIYLCGYLDGSKNHVDTEITFRVEKIFKSDKTGYDIIVYPIKSSYSHDYTIKLYYFVEYDSVFSDKAVYPDLKQELLNNTVIYSYDQGRLRSIYWYDADAEELEFLKSPVSLNDYESEFILNLSDLQEFDLNSIFICSEHDKFKISTYTGKKIKSNDLIATGTSYSACKTDFDWAVSIGDSEKKASNYLQTYNDLYPAANPEDIMEYSHFISFNSSALNNDLLNERNLSVQFYPVVTLKDEVDTEAVSEVVSEDDTEISFKDKAYAFTFKRLSQSVSTEIDDDGVLDLVDEETEIKKPLLSAMIFPTILQEKLEDNSLVLATLNTDVFDGIEDSSDLLTPETNILSVMDIGFESNSAEINDLLKENNQMVTLTFSIPTVIDGSNIDLNRLEVLHVIEVDGEKTVEQLTIDLVEDGKINGVNCYNITTSTSGFSPFAVVLSKPVKPPETTQNSGGQSFGEAVVVPPKESVKDEKNGFGNTITTPVTVIEDIITTVQGHLSVFSILVVLTSGLFMWTYIRRRI</sequence>
<gene>
    <name evidence="2" type="ORF">C7391_0136</name>
</gene>
<proteinExistence type="predicted"/>
<reference evidence="2 3" key="1">
    <citation type="submission" date="2019-03" db="EMBL/GenBank/DDBJ databases">
        <title>Genomic Encyclopedia of Type Strains, Phase IV (KMG-IV): sequencing the most valuable type-strain genomes for metagenomic binning, comparative biology and taxonomic classification.</title>
        <authorList>
            <person name="Goeker M."/>
        </authorList>
    </citation>
    <scope>NUCLEOTIDE SEQUENCE [LARGE SCALE GENOMIC DNA]</scope>
    <source>
        <strain evidence="2 3">DSM 13328</strain>
    </source>
</reference>